<keyword evidence="3" id="KW-0547">Nucleotide-binding</keyword>
<dbReference type="InterPro" id="IPR042103">
    <property type="entry name" value="SerRS_1_N_sf"/>
</dbReference>
<keyword evidence="4 9" id="KW-0067">ATP-binding</keyword>
<feature type="coiled-coil region" evidence="10">
    <location>
        <begin position="30"/>
        <end position="90"/>
    </location>
</feature>
<dbReference type="PROSITE" id="PS50862">
    <property type="entry name" value="AA_TRNA_LIGASE_II"/>
    <property type="match status" value="1"/>
</dbReference>
<dbReference type="InterPro" id="IPR015866">
    <property type="entry name" value="Ser-tRNA-synth_1_N"/>
</dbReference>
<dbReference type="GO" id="GO:0004828">
    <property type="term" value="F:serine-tRNA ligase activity"/>
    <property type="evidence" value="ECO:0007669"/>
    <property type="project" value="UniProtKB-UniRule"/>
</dbReference>
<dbReference type="PRINTS" id="PR00981">
    <property type="entry name" value="TRNASYNTHSER"/>
</dbReference>
<dbReference type="EC" id="6.1.1.11" evidence="1 7"/>
<sequence>MLDIKFIRQNPKLVREKSKQKGYDVDVEKLIKVDEERRKLIEEVDQIRSKRKKIAEQRDEKKGQELKKELKDKEDKLEKLQEEFYFLIREVPNMPLDDVPIGKDESDNKSIKKWGKPKKYDFKVKDYHDLGEDLKIIDTQTASKVAGSRFGYIKGELVQLEFALNQFALDLLTNEEEIRRIASGYNAKPFIPVIPPVMVKPQVLDQMARLEPKEERYYLEKDNLYLIGSAEHALGPIHINETLDEKDFPIRYVGFSASFRREAGSYGKDTRGIFRVHQFDKLEIESFTLPQDSVKEQDFIVKIQEYLMQALGIPYQIVLICTGDMGAPDARQIDIEAWFPAQGKYRETHTADLMTDYQARRLNTKVKRKNGASEFVHMNDATVFAQRTLLAIMENYQQKDGSILVPKALQKYTNFTKIPA</sequence>
<dbReference type="Proteomes" id="UP000176780">
    <property type="component" value="Unassembled WGS sequence"/>
</dbReference>
<feature type="binding site" evidence="9">
    <location>
        <begin position="260"/>
        <end position="262"/>
    </location>
    <ligand>
        <name>ATP</name>
        <dbReference type="ChEBI" id="CHEBI:30616"/>
    </ligand>
</feature>
<dbReference type="PANTHER" id="PTHR11778">
    <property type="entry name" value="SERYL-TRNA SYNTHETASE"/>
    <property type="match status" value="1"/>
</dbReference>
<keyword evidence="2 12" id="KW-0436">Ligase</keyword>
<dbReference type="Pfam" id="PF00587">
    <property type="entry name" value="tRNA-synt_2b"/>
    <property type="match status" value="1"/>
</dbReference>
<keyword evidence="5" id="KW-0648">Protein biosynthesis</keyword>
<evidence type="ECO:0000256" key="2">
    <source>
        <dbReference type="ARBA" id="ARBA00022598"/>
    </source>
</evidence>
<evidence type="ECO:0000256" key="4">
    <source>
        <dbReference type="ARBA" id="ARBA00022840"/>
    </source>
</evidence>
<evidence type="ECO:0000256" key="7">
    <source>
        <dbReference type="NCBIfam" id="TIGR00414"/>
    </source>
</evidence>
<evidence type="ECO:0000259" key="11">
    <source>
        <dbReference type="PROSITE" id="PS50862"/>
    </source>
</evidence>
<dbReference type="PIRSF" id="PIRSF001529">
    <property type="entry name" value="Ser-tRNA-synth_IIa"/>
    <property type="match status" value="1"/>
</dbReference>
<dbReference type="GO" id="GO:0006434">
    <property type="term" value="P:seryl-tRNA aminoacylation"/>
    <property type="evidence" value="ECO:0007669"/>
    <property type="project" value="UniProtKB-UniRule"/>
</dbReference>
<dbReference type="InterPro" id="IPR002314">
    <property type="entry name" value="aa-tRNA-synt_IIb"/>
</dbReference>
<evidence type="ECO:0000256" key="3">
    <source>
        <dbReference type="ARBA" id="ARBA00022741"/>
    </source>
</evidence>
<dbReference type="InterPro" id="IPR002317">
    <property type="entry name" value="Ser-tRNA-ligase_type_1"/>
</dbReference>
<reference evidence="12 13" key="1">
    <citation type="journal article" date="2016" name="Nat. Commun.">
        <title>Thousands of microbial genomes shed light on interconnected biogeochemical processes in an aquifer system.</title>
        <authorList>
            <person name="Anantharaman K."/>
            <person name="Brown C.T."/>
            <person name="Hug L.A."/>
            <person name="Sharon I."/>
            <person name="Castelle C.J."/>
            <person name="Probst A.J."/>
            <person name="Thomas B.C."/>
            <person name="Singh A."/>
            <person name="Wilkins M.J."/>
            <person name="Karaoz U."/>
            <person name="Brodie E.L."/>
            <person name="Williams K.H."/>
            <person name="Hubbard S.S."/>
            <person name="Banfield J.F."/>
        </authorList>
    </citation>
    <scope>NUCLEOTIDE SEQUENCE [LARGE SCALE GENOMIC DNA]</scope>
</reference>
<dbReference type="AlphaFoldDB" id="A0A1F5HKC7"/>
<evidence type="ECO:0000256" key="1">
    <source>
        <dbReference type="ARBA" id="ARBA00012840"/>
    </source>
</evidence>
<evidence type="ECO:0000256" key="6">
    <source>
        <dbReference type="ARBA" id="ARBA00023146"/>
    </source>
</evidence>
<gene>
    <name evidence="12" type="ORF">A3B51_00140</name>
</gene>
<dbReference type="STRING" id="1797727.A3B51_00140"/>
<feature type="binding site" evidence="8">
    <location>
        <position position="260"/>
    </location>
    <ligand>
        <name>L-serine</name>
        <dbReference type="ChEBI" id="CHEBI:33384"/>
    </ligand>
</feature>
<evidence type="ECO:0000256" key="9">
    <source>
        <dbReference type="PIRSR" id="PIRSR001529-2"/>
    </source>
</evidence>
<proteinExistence type="predicted"/>
<evidence type="ECO:0000256" key="10">
    <source>
        <dbReference type="SAM" id="Coils"/>
    </source>
</evidence>
<dbReference type="NCBIfam" id="TIGR00414">
    <property type="entry name" value="serS"/>
    <property type="match status" value="1"/>
</dbReference>
<protein>
    <recommendedName>
        <fullName evidence="1 7">Serine--tRNA ligase</fullName>
        <ecNumber evidence="1 7">6.1.1.11</ecNumber>
    </recommendedName>
</protein>
<evidence type="ECO:0000313" key="13">
    <source>
        <dbReference type="Proteomes" id="UP000176780"/>
    </source>
</evidence>
<dbReference type="Gene3D" id="3.30.930.10">
    <property type="entry name" value="Bira Bifunctional Protein, Domain 2"/>
    <property type="match status" value="1"/>
</dbReference>
<comment type="caution">
    <text evidence="12">The sequence shown here is derived from an EMBL/GenBank/DDBJ whole genome shotgun (WGS) entry which is preliminary data.</text>
</comment>
<dbReference type="InterPro" id="IPR006195">
    <property type="entry name" value="aa-tRNA-synth_II"/>
</dbReference>
<evidence type="ECO:0000313" key="12">
    <source>
        <dbReference type="EMBL" id="OGE04568.1"/>
    </source>
</evidence>
<dbReference type="SUPFAM" id="SSF46589">
    <property type="entry name" value="tRNA-binding arm"/>
    <property type="match status" value="1"/>
</dbReference>
<name>A0A1F5HKC7_9BACT</name>
<dbReference type="GO" id="GO:0005737">
    <property type="term" value="C:cytoplasm"/>
    <property type="evidence" value="ECO:0007669"/>
    <property type="project" value="UniProtKB-UniRule"/>
</dbReference>
<evidence type="ECO:0000256" key="8">
    <source>
        <dbReference type="PIRSR" id="PIRSR001529-1"/>
    </source>
</evidence>
<dbReference type="InterPro" id="IPR045864">
    <property type="entry name" value="aa-tRNA-synth_II/BPL/LPL"/>
</dbReference>
<feature type="binding site" evidence="9">
    <location>
        <begin position="276"/>
        <end position="279"/>
    </location>
    <ligand>
        <name>ATP</name>
        <dbReference type="ChEBI" id="CHEBI:30616"/>
    </ligand>
</feature>
<organism evidence="12 13">
    <name type="scientific">Candidatus Curtissbacteria bacterium RIFCSPLOWO2_01_FULL_41_18</name>
    <dbReference type="NCBI Taxonomy" id="1797727"/>
    <lineage>
        <taxon>Bacteria</taxon>
        <taxon>Candidatus Curtissiibacteriota</taxon>
    </lineage>
</organism>
<evidence type="ECO:0000256" key="5">
    <source>
        <dbReference type="ARBA" id="ARBA00022917"/>
    </source>
</evidence>
<dbReference type="Gene3D" id="1.10.287.40">
    <property type="entry name" value="Serine-tRNA synthetase, tRNA binding domain"/>
    <property type="match status" value="1"/>
</dbReference>
<keyword evidence="10" id="KW-0175">Coiled coil</keyword>
<feature type="domain" description="Aminoacyl-transfer RNA synthetases class-II family profile" evidence="11">
    <location>
        <begin position="182"/>
        <end position="406"/>
    </location>
</feature>
<dbReference type="SUPFAM" id="SSF55681">
    <property type="entry name" value="Class II aaRS and biotin synthetases"/>
    <property type="match status" value="1"/>
</dbReference>
<feature type="site" description="Important for serine binding" evidence="8">
    <location>
        <position position="382"/>
    </location>
</feature>
<keyword evidence="6" id="KW-0030">Aminoacyl-tRNA synthetase</keyword>
<dbReference type="EMBL" id="MFBQ01000026">
    <property type="protein sequence ID" value="OGE04568.1"/>
    <property type="molecule type" value="Genomic_DNA"/>
</dbReference>
<dbReference type="GO" id="GO:0005524">
    <property type="term" value="F:ATP binding"/>
    <property type="evidence" value="ECO:0007669"/>
    <property type="project" value="UniProtKB-KW"/>
</dbReference>
<dbReference type="InterPro" id="IPR010978">
    <property type="entry name" value="tRNA-bd_arm"/>
</dbReference>
<feature type="binding site" evidence="8">
    <location>
        <position position="283"/>
    </location>
    <ligand>
        <name>L-serine</name>
        <dbReference type="ChEBI" id="CHEBI:33384"/>
    </ligand>
</feature>
<dbReference type="Pfam" id="PF02403">
    <property type="entry name" value="Seryl_tRNA_N"/>
    <property type="match status" value="1"/>
</dbReference>
<accession>A0A1F5HKC7</accession>